<gene>
    <name evidence="2" type="ORF">ANCCAN_16333</name>
</gene>
<comment type="caution">
    <text evidence="2">The sequence shown here is derived from an EMBL/GenBank/DDBJ whole genome shotgun (WGS) entry which is preliminary data.</text>
</comment>
<keyword evidence="3" id="KW-1185">Reference proteome</keyword>
<feature type="region of interest" description="Disordered" evidence="1">
    <location>
        <begin position="1"/>
        <end position="47"/>
    </location>
</feature>
<dbReference type="Proteomes" id="UP000252519">
    <property type="component" value="Unassembled WGS sequence"/>
</dbReference>
<accession>A0A368G407</accession>
<organism evidence="2 3">
    <name type="scientific">Ancylostoma caninum</name>
    <name type="common">Dog hookworm</name>
    <dbReference type="NCBI Taxonomy" id="29170"/>
    <lineage>
        <taxon>Eukaryota</taxon>
        <taxon>Metazoa</taxon>
        <taxon>Ecdysozoa</taxon>
        <taxon>Nematoda</taxon>
        <taxon>Chromadorea</taxon>
        <taxon>Rhabditida</taxon>
        <taxon>Rhabditina</taxon>
        <taxon>Rhabditomorpha</taxon>
        <taxon>Strongyloidea</taxon>
        <taxon>Ancylostomatidae</taxon>
        <taxon>Ancylostomatinae</taxon>
        <taxon>Ancylostoma</taxon>
    </lineage>
</organism>
<evidence type="ECO:0000313" key="3">
    <source>
        <dbReference type="Proteomes" id="UP000252519"/>
    </source>
</evidence>
<name>A0A368G407_ANCCA</name>
<proteinExistence type="predicted"/>
<reference evidence="2 3" key="1">
    <citation type="submission" date="2014-10" db="EMBL/GenBank/DDBJ databases">
        <title>Draft genome of the hookworm Ancylostoma caninum.</title>
        <authorList>
            <person name="Mitreva M."/>
        </authorList>
    </citation>
    <scope>NUCLEOTIDE SEQUENCE [LARGE SCALE GENOMIC DNA]</scope>
    <source>
        <strain evidence="2 3">Baltimore</strain>
    </source>
</reference>
<protein>
    <submittedName>
        <fullName evidence="2">Uncharacterized protein</fullName>
    </submittedName>
</protein>
<dbReference type="EMBL" id="JOJR01000445">
    <property type="protein sequence ID" value="RCN37740.1"/>
    <property type="molecule type" value="Genomic_DNA"/>
</dbReference>
<evidence type="ECO:0000313" key="2">
    <source>
        <dbReference type="EMBL" id="RCN37740.1"/>
    </source>
</evidence>
<feature type="compositionally biased region" description="Basic and acidic residues" evidence="1">
    <location>
        <begin position="1"/>
        <end position="16"/>
    </location>
</feature>
<evidence type="ECO:0000256" key="1">
    <source>
        <dbReference type="SAM" id="MobiDB-lite"/>
    </source>
</evidence>
<dbReference type="AlphaFoldDB" id="A0A368G407"/>
<sequence length="47" mass="5715">MSTMTIDEHSLPERNTAHRWKKRTEPNRHAGNSKQLRYFRTSKETRM</sequence>